<keyword evidence="1" id="KW-0472">Membrane</keyword>
<keyword evidence="1" id="KW-0812">Transmembrane</keyword>
<protein>
    <submittedName>
        <fullName evidence="2">Uncharacterized protein</fullName>
    </submittedName>
</protein>
<feature type="transmembrane region" description="Helical" evidence="1">
    <location>
        <begin position="52"/>
        <end position="75"/>
    </location>
</feature>
<evidence type="ECO:0000256" key="1">
    <source>
        <dbReference type="SAM" id="Phobius"/>
    </source>
</evidence>
<dbReference type="RefSeq" id="WP_359785966.1">
    <property type="nucleotide sequence ID" value="NZ_JBEYBN010000006.1"/>
</dbReference>
<reference evidence="2 3" key="1">
    <citation type="submission" date="2024-06" db="EMBL/GenBank/DDBJ databases">
        <title>The Natural Products Discovery Center: Release of the First 8490 Sequenced Strains for Exploring Actinobacteria Biosynthetic Diversity.</title>
        <authorList>
            <person name="Kalkreuter E."/>
            <person name="Kautsar S.A."/>
            <person name="Yang D."/>
            <person name="Bader C.D."/>
            <person name="Teijaro C.N."/>
            <person name="Fluegel L."/>
            <person name="Davis C.M."/>
            <person name="Simpson J.R."/>
            <person name="Lauterbach L."/>
            <person name="Steele A.D."/>
            <person name="Gui C."/>
            <person name="Meng S."/>
            <person name="Li G."/>
            <person name="Viehrig K."/>
            <person name="Ye F."/>
            <person name="Su P."/>
            <person name="Kiefer A.F."/>
            <person name="Nichols A."/>
            <person name="Cepeda A.J."/>
            <person name="Yan W."/>
            <person name="Fan B."/>
            <person name="Jiang Y."/>
            <person name="Adhikari A."/>
            <person name="Zheng C.-J."/>
            <person name="Schuster L."/>
            <person name="Cowan T.M."/>
            <person name="Smanski M.J."/>
            <person name="Chevrette M.G."/>
            <person name="De Carvalho L.P.S."/>
            <person name="Shen B."/>
        </authorList>
    </citation>
    <scope>NUCLEOTIDE SEQUENCE [LARGE SCALE GENOMIC DNA]</scope>
    <source>
        <strain evidence="2 3">NPDC019583</strain>
    </source>
</reference>
<dbReference type="Proteomes" id="UP001550603">
    <property type="component" value="Unassembled WGS sequence"/>
</dbReference>
<organism evidence="2 3">
    <name type="scientific">Streptomyces olindensis</name>
    <dbReference type="NCBI Taxonomy" id="358823"/>
    <lineage>
        <taxon>Bacteria</taxon>
        <taxon>Bacillati</taxon>
        <taxon>Actinomycetota</taxon>
        <taxon>Actinomycetes</taxon>
        <taxon>Kitasatosporales</taxon>
        <taxon>Streptomycetaceae</taxon>
        <taxon>Streptomyces</taxon>
    </lineage>
</organism>
<evidence type="ECO:0000313" key="2">
    <source>
        <dbReference type="EMBL" id="MEU2266030.1"/>
    </source>
</evidence>
<comment type="caution">
    <text evidence="2">The sequence shown here is derived from an EMBL/GenBank/DDBJ whole genome shotgun (WGS) entry which is preliminary data.</text>
</comment>
<dbReference type="EMBL" id="JBEYBN010000006">
    <property type="protein sequence ID" value="MEU2266030.1"/>
    <property type="molecule type" value="Genomic_DNA"/>
</dbReference>
<name>A0ABV2XPU9_9ACTN</name>
<proteinExistence type="predicted"/>
<accession>A0ABV2XPU9</accession>
<keyword evidence="1" id="KW-1133">Transmembrane helix</keyword>
<sequence>MSTRSPSSPLSAKAPAALVGLLAGGAAGFLLTEAVGAFYAFVLGRTLDVDGTGVLLAAFVAVPVICAVLGAVIAVRRAGQDRRRDHRGC</sequence>
<gene>
    <name evidence="2" type="ORF">ABZ568_06220</name>
</gene>
<evidence type="ECO:0000313" key="3">
    <source>
        <dbReference type="Proteomes" id="UP001550603"/>
    </source>
</evidence>
<keyword evidence="3" id="KW-1185">Reference proteome</keyword>